<evidence type="ECO:0000313" key="6">
    <source>
        <dbReference type="Proteomes" id="UP000730618"/>
    </source>
</evidence>
<evidence type="ECO:0000256" key="1">
    <source>
        <dbReference type="ARBA" id="ARBA00007401"/>
    </source>
</evidence>
<accession>A0ABM8VEE9</accession>
<comment type="similarity">
    <text evidence="1">Belongs to the glycosyl hydrolase 2 family.</text>
</comment>
<feature type="domain" description="Glycosyl hydrolases family 2 sugar binding" evidence="4">
    <location>
        <begin position="42"/>
        <end position="160"/>
    </location>
</feature>
<evidence type="ECO:0000259" key="4">
    <source>
        <dbReference type="Pfam" id="PF02837"/>
    </source>
</evidence>
<dbReference type="GO" id="GO:0004565">
    <property type="term" value="F:beta-galactosidase activity"/>
    <property type="evidence" value="ECO:0007669"/>
    <property type="project" value="UniProtKB-EC"/>
</dbReference>
<organism evidence="5 6">
    <name type="scientific">Paenibacillus allorhizosphaerae</name>
    <dbReference type="NCBI Taxonomy" id="2849866"/>
    <lineage>
        <taxon>Bacteria</taxon>
        <taxon>Bacillati</taxon>
        <taxon>Bacillota</taxon>
        <taxon>Bacilli</taxon>
        <taxon>Bacillales</taxon>
        <taxon>Paenibacillaceae</taxon>
        <taxon>Paenibacillus</taxon>
    </lineage>
</organism>
<keyword evidence="6" id="KW-1185">Reference proteome</keyword>
<dbReference type="PANTHER" id="PTHR42732">
    <property type="entry name" value="BETA-GALACTOSIDASE"/>
    <property type="match status" value="1"/>
</dbReference>
<gene>
    <name evidence="5" type="primary">lacZ_4</name>
    <name evidence="5" type="ORF">PAECIP111802_01491</name>
</gene>
<feature type="domain" description="Glycoside hydrolase family 2 immunoglobulin-like beta-sandwich" evidence="2">
    <location>
        <begin position="208"/>
        <end position="292"/>
    </location>
</feature>
<dbReference type="InterPro" id="IPR006102">
    <property type="entry name" value="Ig-like_GH2"/>
</dbReference>
<dbReference type="Pfam" id="PF02837">
    <property type="entry name" value="Glyco_hydro_2_N"/>
    <property type="match status" value="1"/>
</dbReference>
<dbReference type="InterPro" id="IPR006103">
    <property type="entry name" value="Glyco_hydro_2_cat"/>
</dbReference>
<sequence>MGLKIRKGRVQSMLTPIQALPQTGIPRPEYPRPEWERADWLSLNGTWSFRLVPGETGQDELWQDQQEGEFDTRIVVPFSWVSPLSGVGRNEKGVGWYRRVVRWSPAQTESRLFLCFGAVDYSCDVWINGTHAGSHAGGYGSFEFEATGLWRTDSDNVIVVRAEDNDYSYQARGKQGYGELRGIWQPVWLEARRNNYVKAAAFATRIDGRVDVSAKIEAKQAGKAVLTFDFDGGAVHCSEELELSEGLNEVNVSFAVADPRLWSPETPFLYEGEVRLVSDTGEDAVSTYFGIREIGTALFDERKYRWITLNGKPVYLNGTLDQSYHPAGYFTYPTDQEMRDEIYLMKRLGLNFVRIHIKPEEPRKLYWADKLGILVMEDMPCFWGNPDETARASYEREAREVIERDINHPSIFSWVMFNETWGLKTDDKAPDQTRDWIPANRYLPETQQWVREIYRWAKQFDPTRLVEDNSPCNWDHVESDLNTWHFYKNGYEIVREHVDSIVDQTFPGSTFNYCDGYAQSDAPLMNSECGNVWGIEGGAGDSDVAWHYRYMLNEFRRHDKMCGFVFTEFRDVINEFNGYYRLNGTEKRFGYEWFVPGMTLADLHSPDFIVIDAPPCQTADAGSTVEVALLRSSFSDRHFGKTLHLSWELWFDHLGVRTVAEKGSVALDWNGYGVSPLAPLAVRLPEQDAVAVLAIRLLTQEGEVVTRNFTTFDVRNGKFDETAGRTGKAVSLPVGQFKHHSFPYQWNAIQGHKVNGGGEGKFEYEITLPDQAELRFLSNVEIYFEAGAKRLLARNVEGEVYTKADISFMHGADANTERNPNMYYMTDEERHESRIEVSIDGEPVELFLLPDDPADSRGVLSWHYQTAANKLEEAGSYGYLCKINVPGRIAAKLDRTRKLLLTIRADKGGVALYGRNAGRYPMDLLVRCE</sequence>
<dbReference type="EMBL" id="CAJVCE010000003">
    <property type="protein sequence ID" value="CAG7628762.1"/>
    <property type="molecule type" value="Genomic_DNA"/>
</dbReference>
<keyword evidence="5" id="KW-0378">Hydrolase</keyword>
<dbReference type="PANTHER" id="PTHR42732:SF2">
    <property type="entry name" value="BETA-MANNOSIDASE"/>
    <property type="match status" value="1"/>
</dbReference>
<proteinExistence type="inferred from homology"/>
<protein>
    <submittedName>
        <fullName evidence="5">Beta-galactosidase</fullName>
        <ecNumber evidence="5">3.2.1.23</ecNumber>
    </submittedName>
</protein>
<keyword evidence="5" id="KW-0326">Glycosidase</keyword>
<dbReference type="InterPro" id="IPR006104">
    <property type="entry name" value="Glyco_hydro_2_N"/>
</dbReference>
<evidence type="ECO:0000259" key="3">
    <source>
        <dbReference type="Pfam" id="PF02836"/>
    </source>
</evidence>
<dbReference type="EC" id="3.2.1.23" evidence="5"/>
<reference evidence="5 6" key="1">
    <citation type="submission" date="2021-06" db="EMBL/GenBank/DDBJ databases">
        <authorList>
            <person name="Criscuolo A."/>
        </authorList>
    </citation>
    <scope>NUCLEOTIDE SEQUENCE [LARGE SCALE GENOMIC DNA]</scope>
    <source>
        <strain evidence="6">CIP 111802</strain>
    </source>
</reference>
<dbReference type="InterPro" id="IPR051913">
    <property type="entry name" value="GH2_Domain-Containing"/>
</dbReference>
<evidence type="ECO:0000259" key="2">
    <source>
        <dbReference type="Pfam" id="PF00703"/>
    </source>
</evidence>
<name>A0ABM8VEE9_9BACL</name>
<dbReference type="Pfam" id="PF00703">
    <property type="entry name" value="Glyco_hydro_2"/>
    <property type="match status" value="1"/>
</dbReference>
<dbReference type="Proteomes" id="UP000730618">
    <property type="component" value="Unassembled WGS sequence"/>
</dbReference>
<dbReference type="Pfam" id="PF02836">
    <property type="entry name" value="Glyco_hydro_2_C"/>
    <property type="match status" value="1"/>
</dbReference>
<evidence type="ECO:0000313" key="5">
    <source>
        <dbReference type="EMBL" id="CAG7628762.1"/>
    </source>
</evidence>
<comment type="caution">
    <text evidence="5">The sequence shown here is derived from an EMBL/GenBank/DDBJ whole genome shotgun (WGS) entry which is preliminary data.</text>
</comment>
<feature type="domain" description="Glycoside hydrolase family 2 catalytic" evidence="3">
    <location>
        <begin position="306"/>
        <end position="472"/>
    </location>
</feature>